<accession>A0ABY8VD70</accession>
<feature type="region of interest" description="Disordered" evidence="1">
    <location>
        <begin position="1"/>
        <end position="22"/>
    </location>
</feature>
<keyword evidence="2" id="KW-1133">Transmembrane helix</keyword>
<dbReference type="Proteomes" id="UP001225598">
    <property type="component" value="Chromosome"/>
</dbReference>
<proteinExistence type="predicted"/>
<evidence type="ECO:0000256" key="1">
    <source>
        <dbReference type="SAM" id="MobiDB-lite"/>
    </source>
</evidence>
<dbReference type="RefSeq" id="WP_284824834.1">
    <property type="nucleotide sequence ID" value="NZ_CP126969.1"/>
</dbReference>
<keyword evidence="4" id="KW-1185">Reference proteome</keyword>
<name>A0ABY8VD70_9CORY</name>
<keyword evidence="2" id="KW-0812">Transmembrane</keyword>
<feature type="transmembrane region" description="Helical" evidence="2">
    <location>
        <begin position="84"/>
        <end position="108"/>
    </location>
</feature>
<reference evidence="3 4" key="1">
    <citation type="submission" date="2023-05" db="EMBL/GenBank/DDBJ databases">
        <title>Corynebacterium suedekumii sp. nov. and Corynebacterium breve sp. nov. isolated from raw cow's milk.</title>
        <authorList>
            <person name="Baer M.K."/>
            <person name="Mehl L."/>
            <person name="Hellmuth R."/>
            <person name="Marke G."/>
            <person name="Lipski A."/>
        </authorList>
    </citation>
    <scope>NUCLEOTIDE SEQUENCE [LARGE SCALE GENOMIC DNA]</scope>
    <source>
        <strain evidence="3 4">R4</strain>
    </source>
</reference>
<evidence type="ECO:0000256" key="2">
    <source>
        <dbReference type="SAM" id="Phobius"/>
    </source>
</evidence>
<sequence length="160" mass="18215">MTFQPPSNYSPQNNTQPGFTQRPTGYEYGNTQSIDHHSMSMRDTNPLHAPWPMWCGATGYLGALGWSAWLVWRFIDTAPEDSNAFLWFPVILFSLLLIGLLLAIVFALKAQFWARWLLTVYTAIGVLMIIIGEMWIASLLGVLGSVFIWLPRNRGWFGFK</sequence>
<protein>
    <submittedName>
        <fullName evidence="3">Uncharacterized protein</fullName>
    </submittedName>
</protein>
<feature type="transmembrane region" description="Helical" evidence="2">
    <location>
        <begin position="51"/>
        <end position="72"/>
    </location>
</feature>
<organism evidence="3 4">
    <name type="scientific">Corynebacterium breve</name>
    <dbReference type="NCBI Taxonomy" id="3049799"/>
    <lineage>
        <taxon>Bacteria</taxon>
        <taxon>Bacillati</taxon>
        <taxon>Actinomycetota</taxon>
        <taxon>Actinomycetes</taxon>
        <taxon>Mycobacteriales</taxon>
        <taxon>Corynebacteriaceae</taxon>
        <taxon>Corynebacterium</taxon>
    </lineage>
</organism>
<gene>
    <name evidence="3" type="ORF">QP027_11105</name>
</gene>
<evidence type="ECO:0000313" key="3">
    <source>
        <dbReference type="EMBL" id="WIM67616.1"/>
    </source>
</evidence>
<keyword evidence="2" id="KW-0472">Membrane</keyword>
<dbReference type="EMBL" id="CP126969">
    <property type="protein sequence ID" value="WIM67616.1"/>
    <property type="molecule type" value="Genomic_DNA"/>
</dbReference>
<feature type="transmembrane region" description="Helical" evidence="2">
    <location>
        <begin position="120"/>
        <end position="150"/>
    </location>
</feature>
<evidence type="ECO:0000313" key="4">
    <source>
        <dbReference type="Proteomes" id="UP001225598"/>
    </source>
</evidence>